<sequence>MGKINKTPDFLKMATTLKKDVVRYAAVAGVNFFQDSFQNQGFTDEFYEAWDKRKNDVDPGRNVLVKSSFLLNSIQVFDKNEKRITFGSDAEHAEIHNNGGTIKITITKKARRYFWLMFKVTGATTWKAMALTKKTSITITIPKRQFIGESKTFLKELDTWIITEILKRFKNL</sequence>
<keyword evidence="2" id="KW-1185">Reference proteome</keyword>
<comment type="caution">
    <text evidence="1">The sequence shown here is derived from an EMBL/GenBank/DDBJ whole genome shotgun (WGS) entry which is preliminary data.</text>
</comment>
<proteinExistence type="predicted"/>
<reference evidence="1" key="1">
    <citation type="submission" date="2022-02" db="EMBL/GenBank/DDBJ databases">
        <title>Polaribacter sp. MSW13, isolated from seawater.</title>
        <authorList>
            <person name="Kristyanto S."/>
            <person name="Jung J."/>
            <person name="Jeon C.O."/>
        </authorList>
    </citation>
    <scope>NUCLEOTIDE SEQUENCE</scope>
    <source>
        <strain evidence="1">MSW13</strain>
    </source>
</reference>
<dbReference type="EMBL" id="JAKQYM010000007">
    <property type="protein sequence ID" value="MCI2229570.1"/>
    <property type="molecule type" value="Genomic_DNA"/>
</dbReference>
<evidence type="ECO:0000313" key="1">
    <source>
        <dbReference type="EMBL" id="MCI2229570.1"/>
    </source>
</evidence>
<dbReference type="RefSeq" id="WP_242178696.1">
    <property type="nucleotide sequence ID" value="NZ_JAKQYM010000007.1"/>
</dbReference>
<protein>
    <submittedName>
        <fullName evidence="1">Phage virion morphogenesis protein</fullName>
    </submittedName>
</protein>
<accession>A0A9X1VRQ5</accession>
<gene>
    <name evidence="1" type="ORF">MC378_10360</name>
</gene>
<name>A0A9X1VRQ5_9FLAO</name>
<evidence type="ECO:0000313" key="2">
    <source>
        <dbReference type="Proteomes" id="UP001139369"/>
    </source>
</evidence>
<organism evidence="1 2">
    <name type="scientific">Polaribacter marinus</name>
    <dbReference type="NCBI Taxonomy" id="2916838"/>
    <lineage>
        <taxon>Bacteria</taxon>
        <taxon>Pseudomonadati</taxon>
        <taxon>Bacteroidota</taxon>
        <taxon>Flavobacteriia</taxon>
        <taxon>Flavobacteriales</taxon>
        <taxon>Flavobacteriaceae</taxon>
    </lineage>
</organism>
<dbReference type="AlphaFoldDB" id="A0A9X1VRQ5"/>
<dbReference type="Proteomes" id="UP001139369">
    <property type="component" value="Unassembled WGS sequence"/>
</dbReference>